<evidence type="ECO:0000313" key="1">
    <source>
        <dbReference type="EMBL" id="JAT51213.1"/>
    </source>
</evidence>
<organism evidence="1">
    <name type="scientific">Anthurium amnicola</name>
    <dbReference type="NCBI Taxonomy" id="1678845"/>
    <lineage>
        <taxon>Eukaryota</taxon>
        <taxon>Viridiplantae</taxon>
        <taxon>Streptophyta</taxon>
        <taxon>Embryophyta</taxon>
        <taxon>Tracheophyta</taxon>
        <taxon>Spermatophyta</taxon>
        <taxon>Magnoliopsida</taxon>
        <taxon>Liliopsida</taxon>
        <taxon>Araceae</taxon>
        <taxon>Pothoideae</taxon>
        <taxon>Potheae</taxon>
        <taxon>Anthurium</taxon>
    </lineage>
</organism>
<proteinExistence type="predicted"/>
<protein>
    <submittedName>
        <fullName evidence="1">tRNA(Ile)-lysidine synthase</fullName>
    </submittedName>
</protein>
<reference evidence="1" key="1">
    <citation type="submission" date="2015-07" db="EMBL/GenBank/DDBJ databases">
        <title>Transcriptome Assembly of Anthurium amnicola.</title>
        <authorList>
            <person name="Suzuki J."/>
        </authorList>
    </citation>
    <scope>NUCLEOTIDE SEQUENCE</scope>
</reference>
<dbReference type="GO" id="GO:0034196">
    <property type="term" value="P:acylglycerol transport"/>
    <property type="evidence" value="ECO:0007669"/>
    <property type="project" value="InterPro"/>
</dbReference>
<dbReference type="GO" id="GO:0070300">
    <property type="term" value="F:phosphatidic acid binding"/>
    <property type="evidence" value="ECO:0007669"/>
    <property type="project" value="InterPro"/>
</dbReference>
<dbReference type="AlphaFoldDB" id="A0A1D1Y980"/>
<dbReference type="GO" id="GO:0009941">
    <property type="term" value="C:chloroplast envelope"/>
    <property type="evidence" value="ECO:0007669"/>
    <property type="project" value="TreeGrafter"/>
</dbReference>
<dbReference type="PANTHER" id="PTHR34954:SF4">
    <property type="entry name" value="PROTEIN TRIGALACTOSYLDIACYLGLYCEROL 4, CHLOROPLASTIC"/>
    <property type="match status" value="1"/>
</dbReference>
<accession>A0A1D1Y980</accession>
<dbReference type="EMBL" id="GDJX01016723">
    <property type="protein sequence ID" value="JAT51213.1"/>
    <property type="molecule type" value="Transcribed_RNA"/>
</dbReference>
<sequence>EKLGSSQIPLFLLGGILTNTSPTIPPVLLVSCREMRRLRWAMDGGGFWELDLETPATMEGTARPFAAPPRPGEGDPSRCHGPLLVPLGLSRGPRLSRAKQLDFMCRFMASPLVPSFSGPGNGGPGLVLHHADIIHLRESWSAALMEQFHLQKFVSCVKKQAAEAIESSTGGNKAVSWIRSMVRSALEAYHLGFGTEFFVTPESSVLVEAYGDAKDRKSYRSKAVFNQKFPQHNLTLEAASPGLFVDKHGTYWDVPLSMAVDFSSTSSDSGPSYHLCLQHNNGQPKNFYNGQSSEVPPALLPGFCAKAAFSIKKNVDIWRKKGGKIKMVQPYDVFLSDPRISASGTIGSVLSAFQGDNSTSLTVENELQRFRAVGLHFPQRRASIFADSFASVSCTMQHGNFQKLFLDLTRLHARLDFPSATTFLAGSARLVKDFYHSQKPDPDAIHAVCPDITLSVQQQIVGPISFRVESKIVLDSKNPNRLAHLEEPIFALEYAMQVLGSARATAWYSPKRQEAMVELRFFES</sequence>
<dbReference type="InterPro" id="IPR044160">
    <property type="entry name" value="TGD4-like"/>
</dbReference>
<dbReference type="GO" id="GO:1990052">
    <property type="term" value="P:ER to chloroplast lipid transport"/>
    <property type="evidence" value="ECO:0007669"/>
    <property type="project" value="InterPro"/>
</dbReference>
<name>A0A1D1Y980_9ARAE</name>
<dbReference type="PANTHER" id="PTHR34954">
    <property type="entry name" value="EXPRESSED PROTEIN"/>
    <property type="match status" value="1"/>
</dbReference>
<feature type="non-terminal residue" evidence="1">
    <location>
        <position position="1"/>
    </location>
</feature>
<gene>
    <name evidence="1" type="primary">tilS_8</name>
    <name evidence="1" type="ORF">g.67453</name>
</gene>